<evidence type="ECO:0000313" key="2">
    <source>
        <dbReference type="Proteomes" id="UP000245626"/>
    </source>
</evidence>
<keyword evidence="2" id="KW-1185">Reference proteome</keyword>
<proteinExistence type="predicted"/>
<sequence>MAVAATEEGFLPRLVSVFYATFHPIQGPKVIYQVPEGSVTDERIEAEKAKRRGEVPSHNEGNPVSNSAASWKGKERVRPYKIGGSESETEEKEEARKDGSSRIPPPEPLFDFSSLSEYLIPKAPLCGRLVICNARRIPSKDKDARRKQSVPPSDSVSRSRSRTCSGIREMGNYQEHPGAGGGRGYKILGFPVLLEDQSKYQRNNFIFNLCFVFDGQADVHTYEPIVRKCGRVLKDLEESQSFLSSPKSMPRMYAIIEQLFEDLNSYSESFVALPEAPFTSYMTSEAKPESPKSAFTAGNSPLLNAQDYLSLSASAAGLQKARLNSQQSGLTKIQQEILQESIRREGLRKASLGSEVVSRSGSSTSETRSRAGSDASSAEAFQAQARQLRSSPSSKRPSFSGRSFTTHALTPTLSETGTSTSTSSATARSSRPIISRSSTVTALTGATASATTVSPPLETLNLASSTTMSRRASVEEEAQGGRATNHAELSQSMTATEAVAAALSARRSSQGSLNATTPTLPIDMDTSSVDHSNMSDSILSLKTIDAALSNSVVAGSSMIPGLSQSKAVAEKREPPHGLGRTVRDAINLKLFPTYSNPPTINDWDVPIALLDLGERVDGNWDLTMKRVLPFIDGVNHVKRIAQLADADLGLTRACMEHLFYYNSIMIVDIFQYFNMYTLRPSISRLADDQALGRECAAYVARPGYPTPSYPQLLKLYSLLRAGQTLHDWIEDNDIDAKGIDVRRFVSFGVLQGFLRRVHRYPVLLYPQPAADDAEAEGAANRPDTVANKDGITPKSPEVVSKLKRDESGSREARDRRSREISGQSEFQLREQSLDGRKRSMTPQRRTASDFEVLDASMLSAGTGATGGKGSHISFNESNLSMSPTKHRGLKNRRGYQQKYPTTTVLDVASVVFEAEPGEREPRGDSPPTPGMSGIANATGWSRISRSPRKRASGYFSLQGRSGSGFARSAQTPASYRPPDIPPELPELLDGTHCDDELCVRFGLSWPELERKLVYLGSRADWSSEVGAGGDSDEEASRNDWRKNNSSLATVGGGGGGVGVSGLGGVSGVGSGWGRAKMSGFSGVQSGVAGVGGRSRLTNESVGPNSSGIWGVDSEEANLSGVMTMVDRLAVETGDLGRVKILLQ</sequence>
<organism evidence="1 2">
    <name type="scientific">Violaceomyces palustris</name>
    <dbReference type="NCBI Taxonomy" id="1673888"/>
    <lineage>
        <taxon>Eukaryota</taxon>
        <taxon>Fungi</taxon>
        <taxon>Dikarya</taxon>
        <taxon>Basidiomycota</taxon>
        <taxon>Ustilaginomycotina</taxon>
        <taxon>Ustilaginomycetes</taxon>
        <taxon>Violaceomycetales</taxon>
        <taxon>Violaceomycetaceae</taxon>
        <taxon>Violaceomyces</taxon>
    </lineage>
</organism>
<reference evidence="1 2" key="1">
    <citation type="journal article" date="2018" name="Mol. Biol. Evol.">
        <title>Broad Genomic Sampling Reveals a Smut Pathogenic Ancestry of the Fungal Clade Ustilaginomycotina.</title>
        <authorList>
            <person name="Kijpornyongpan T."/>
            <person name="Mondo S.J."/>
            <person name="Barry K."/>
            <person name="Sandor L."/>
            <person name="Lee J."/>
            <person name="Lipzen A."/>
            <person name="Pangilinan J."/>
            <person name="LaButti K."/>
            <person name="Hainaut M."/>
            <person name="Henrissat B."/>
            <person name="Grigoriev I.V."/>
            <person name="Spatafora J.W."/>
            <person name="Aime M.C."/>
        </authorList>
    </citation>
    <scope>NUCLEOTIDE SEQUENCE [LARGE SCALE GENOMIC DNA]</scope>
    <source>
        <strain evidence="1 2">SA 807</strain>
    </source>
</reference>
<gene>
    <name evidence="1" type="ORF">IE53DRAFT_379835</name>
</gene>
<evidence type="ECO:0000313" key="1">
    <source>
        <dbReference type="EMBL" id="PWN50339.1"/>
    </source>
</evidence>
<accession>A0ACD0NWY3</accession>
<name>A0ACD0NWY3_9BASI</name>
<protein>
    <submittedName>
        <fullName evidence="1">NPR2-domain-containing protein</fullName>
    </submittedName>
</protein>
<dbReference type="Proteomes" id="UP000245626">
    <property type="component" value="Unassembled WGS sequence"/>
</dbReference>
<dbReference type="EMBL" id="KZ819942">
    <property type="protein sequence ID" value="PWN50339.1"/>
    <property type="molecule type" value="Genomic_DNA"/>
</dbReference>